<dbReference type="InterPro" id="IPR008258">
    <property type="entry name" value="Transglycosylase_SLT_dom_1"/>
</dbReference>
<dbReference type="PANTHER" id="PTHR37423">
    <property type="entry name" value="SOLUBLE LYTIC MUREIN TRANSGLYCOSYLASE-RELATED"/>
    <property type="match status" value="1"/>
</dbReference>
<comment type="caution">
    <text evidence="3">The sequence shown here is derived from an EMBL/GenBank/DDBJ whole genome shotgun (WGS) entry which is preliminary data.</text>
</comment>
<dbReference type="EMBL" id="QXWK01000003">
    <property type="protein sequence ID" value="NBH60505.1"/>
    <property type="molecule type" value="Genomic_DNA"/>
</dbReference>
<proteinExistence type="predicted"/>
<evidence type="ECO:0000259" key="2">
    <source>
        <dbReference type="Pfam" id="PF01464"/>
    </source>
</evidence>
<feature type="chain" id="PRO_5039116611" description="Transglycosylase SLT domain-containing protein" evidence="1">
    <location>
        <begin position="20"/>
        <end position="214"/>
    </location>
</feature>
<dbReference type="PANTHER" id="PTHR37423:SF2">
    <property type="entry name" value="MEMBRANE-BOUND LYTIC MUREIN TRANSGLYCOSYLASE C"/>
    <property type="match status" value="1"/>
</dbReference>
<dbReference type="Gene3D" id="1.10.530.10">
    <property type="match status" value="1"/>
</dbReference>
<dbReference type="InterPro" id="IPR023346">
    <property type="entry name" value="Lysozyme-like_dom_sf"/>
</dbReference>
<organism evidence="3 4">
    <name type="scientific">Anaerotruncus colihominis</name>
    <dbReference type="NCBI Taxonomy" id="169435"/>
    <lineage>
        <taxon>Bacteria</taxon>
        <taxon>Bacillati</taxon>
        <taxon>Bacillota</taxon>
        <taxon>Clostridia</taxon>
        <taxon>Eubacteriales</taxon>
        <taxon>Oscillospiraceae</taxon>
        <taxon>Anaerotruncus</taxon>
    </lineage>
</organism>
<evidence type="ECO:0000313" key="3">
    <source>
        <dbReference type="EMBL" id="NBH60505.1"/>
    </source>
</evidence>
<name>A0A845QHW0_9FIRM</name>
<keyword evidence="1" id="KW-0732">Signal</keyword>
<keyword evidence="4" id="KW-1185">Reference proteome</keyword>
<accession>A0A845QHW0</accession>
<dbReference type="SUPFAM" id="SSF53955">
    <property type="entry name" value="Lysozyme-like"/>
    <property type="match status" value="1"/>
</dbReference>
<dbReference type="Pfam" id="PF01464">
    <property type="entry name" value="SLT"/>
    <property type="match status" value="1"/>
</dbReference>
<feature type="domain" description="Transglycosylase SLT" evidence="2">
    <location>
        <begin position="89"/>
        <end position="184"/>
    </location>
</feature>
<sequence>MKKKLFITGALISMTVFSAAVIYADTDVREPELTSFTPKEFTKIETAMASCATAVRKEDQNYRKGLSAYIRHVNRNVSKQEADAMVDSFVKYADEYNVDEKIVMAVAQTESCYYADVVSCANYKGLMQTGDILAESAGYTPESLFNPDISIKVGASYIKDKLEEFGDTRLALTAYNQGSGSVHSGNYSTDYADLTLRRAEDMETFLKEHGYLKK</sequence>
<evidence type="ECO:0000313" key="4">
    <source>
        <dbReference type="Proteomes" id="UP000446866"/>
    </source>
</evidence>
<protein>
    <recommendedName>
        <fullName evidence="2">Transglycosylase SLT domain-containing protein</fullName>
    </recommendedName>
</protein>
<feature type="signal peptide" evidence="1">
    <location>
        <begin position="1"/>
        <end position="19"/>
    </location>
</feature>
<evidence type="ECO:0000256" key="1">
    <source>
        <dbReference type="SAM" id="SignalP"/>
    </source>
</evidence>
<dbReference type="RefSeq" id="WP_160200807.1">
    <property type="nucleotide sequence ID" value="NZ_QXWK01000003.1"/>
</dbReference>
<dbReference type="AlphaFoldDB" id="A0A845QHW0"/>
<dbReference type="Proteomes" id="UP000446866">
    <property type="component" value="Unassembled WGS sequence"/>
</dbReference>
<reference evidence="3 4" key="1">
    <citation type="submission" date="2018-08" db="EMBL/GenBank/DDBJ databases">
        <title>Murine metabolic-syndrome-specific gut microbial biobank.</title>
        <authorList>
            <person name="Liu C."/>
        </authorList>
    </citation>
    <scope>NUCLEOTIDE SEQUENCE [LARGE SCALE GENOMIC DNA]</scope>
    <source>
        <strain evidence="3 4">28</strain>
    </source>
</reference>
<gene>
    <name evidence="3" type="ORF">D0435_02295</name>
</gene>